<keyword evidence="3" id="KW-1185">Reference proteome</keyword>
<feature type="compositionally biased region" description="Polar residues" evidence="1">
    <location>
        <begin position="27"/>
        <end position="37"/>
    </location>
</feature>
<gene>
    <name evidence="2" type="ORF">SAMN04488085_10472</name>
</gene>
<feature type="region of interest" description="Disordered" evidence="1">
    <location>
        <begin position="1"/>
        <end position="112"/>
    </location>
</feature>
<feature type="compositionally biased region" description="Polar residues" evidence="1">
    <location>
        <begin position="72"/>
        <end position="83"/>
    </location>
</feature>
<sequence>MGPPPSLGTTCPRRCGDQRAVARASNRESWLPSSSVEVPSRRFPRGLRGTGPTPVWVLSRGAASPSAADVQEPTSQADGSSKSPHGGMLAALRSLGGSTGNPMSHVRHPRPPALPENRLCRAPFWTVASRVPVPVQSVQGASVLQAPSTPVPPFGIARALRTRAQCSVQDGVVFVLRCRVGDGPKSLLRDLPVMRCAQKPEIHGFVAVPVDVVDLGAERAAEHAALTVSGLYRAPDRRRDGPTCTLVSADEGMSDLDSALVRNTIAERVRVAAEASPGVAHRLGDVVTPQRAVGGSARAGLEIVAAVGA</sequence>
<evidence type="ECO:0000313" key="3">
    <source>
        <dbReference type="Proteomes" id="UP000199152"/>
    </source>
</evidence>
<dbReference type="Proteomes" id="UP000199152">
    <property type="component" value="Unassembled WGS sequence"/>
</dbReference>
<name>A0A1I4CYE8_9ACTN</name>
<evidence type="ECO:0000256" key="1">
    <source>
        <dbReference type="SAM" id="MobiDB-lite"/>
    </source>
</evidence>
<proteinExistence type="predicted"/>
<dbReference type="InParanoid" id="A0A1I4CYE8"/>
<accession>A0A1I4CYE8</accession>
<protein>
    <submittedName>
        <fullName evidence="2">Uncharacterized protein</fullName>
    </submittedName>
</protein>
<dbReference type="EMBL" id="FOSW01000004">
    <property type="protein sequence ID" value="SFK85915.1"/>
    <property type="molecule type" value="Genomic_DNA"/>
</dbReference>
<organism evidence="2 3">
    <name type="scientific">Geodermatophilus ruber</name>
    <dbReference type="NCBI Taxonomy" id="504800"/>
    <lineage>
        <taxon>Bacteria</taxon>
        <taxon>Bacillati</taxon>
        <taxon>Actinomycetota</taxon>
        <taxon>Actinomycetes</taxon>
        <taxon>Geodermatophilales</taxon>
        <taxon>Geodermatophilaceae</taxon>
        <taxon>Geodermatophilus</taxon>
    </lineage>
</organism>
<reference evidence="3" key="1">
    <citation type="submission" date="2016-10" db="EMBL/GenBank/DDBJ databases">
        <authorList>
            <person name="Varghese N."/>
            <person name="Submissions S."/>
        </authorList>
    </citation>
    <scope>NUCLEOTIDE SEQUENCE [LARGE SCALE GENOMIC DNA]</scope>
    <source>
        <strain evidence="3">DSM 45317</strain>
    </source>
</reference>
<evidence type="ECO:0000313" key="2">
    <source>
        <dbReference type="EMBL" id="SFK85915.1"/>
    </source>
</evidence>
<dbReference type="AlphaFoldDB" id="A0A1I4CYE8"/>